<keyword evidence="3" id="KW-1185">Reference proteome</keyword>
<dbReference type="AlphaFoldDB" id="A0A290Z8G4"/>
<sequence>MPTFAVDDVVPAVEPLPTTRLGSLFPDALALGGDPELAVLEPSGVHPLLRATAPAFAGHRPLVLSPDAVWLTIAAGLAQHVRLNAEPLRSELVAHRGRRDLTAVTTSWPETAGQWAALVDGFTALIGEGAADAGLFECDFSTSTEVDRVAGRIVLLDAHSPHFALRFVSVCGIPEITLTGTPDDWWRIRERVEELPRFGLERWAASLGPILEQFTRASEGDVDVAFWRRVHKPAEAYDGEIVTGWIARFYPHLKGDGAFDRPNPLLELPLTGKRERGQQVPVGITADEAPAALSSVRVTGIGLDGTAPDGAGRAFALRAGLVAVAQDADGALRPVSGWHLEAADRDDSRAAPSQALDGAVPNGRPLP</sequence>
<protein>
    <recommendedName>
        <fullName evidence="4">DUF4419 domain-containing protein</fullName>
    </recommendedName>
</protein>
<organism evidence="2 3">
    <name type="scientific">Actinosynnema pretiosum</name>
    <dbReference type="NCBI Taxonomy" id="42197"/>
    <lineage>
        <taxon>Bacteria</taxon>
        <taxon>Bacillati</taxon>
        <taxon>Actinomycetota</taxon>
        <taxon>Actinomycetes</taxon>
        <taxon>Pseudonocardiales</taxon>
        <taxon>Pseudonocardiaceae</taxon>
        <taxon>Actinosynnema</taxon>
    </lineage>
</organism>
<gene>
    <name evidence="2" type="ORF">CNX65_19855</name>
</gene>
<dbReference type="KEGG" id="apre:CNX65_19855"/>
<evidence type="ECO:0000313" key="3">
    <source>
        <dbReference type="Proteomes" id="UP000218505"/>
    </source>
</evidence>
<accession>A0A290Z8G4</accession>
<name>A0A290Z8G4_9PSEU</name>
<feature type="region of interest" description="Disordered" evidence="1">
    <location>
        <begin position="344"/>
        <end position="367"/>
    </location>
</feature>
<dbReference type="RefSeq" id="WP_096495094.1">
    <property type="nucleotide sequence ID" value="NZ_CP023445.1"/>
</dbReference>
<dbReference type="PANTHER" id="PTHR31252">
    <property type="entry name" value="DUF4419 DOMAIN-CONTAINING PROTEIN"/>
    <property type="match status" value="1"/>
</dbReference>
<dbReference type="EMBL" id="CP023445">
    <property type="protein sequence ID" value="ATE55259.1"/>
    <property type="molecule type" value="Genomic_DNA"/>
</dbReference>
<proteinExistence type="predicted"/>
<reference evidence="2" key="1">
    <citation type="submission" date="2017-09" db="EMBL/GenBank/DDBJ databases">
        <title>Complete Genome Sequence of ansamitocin-producing Bacterium Actinosynnema pretiosum X47.</title>
        <authorList>
            <person name="Cao G."/>
            <person name="Zong G."/>
            <person name="Zhong C."/>
            <person name="Fu J."/>
        </authorList>
    </citation>
    <scope>NUCLEOTIDE SEQUENCE [LARGE SCALE GENOMIC DNA]</scope>
    <source>
        <strain evidence="2">X47</strain>
    </source>
</reference>
<evidence type="ECO:0008006" key="4">
    <source>
        <dbReference type="Google" id="ProtNLM"/>
    </source>
</evidence>
<evidence type="ECO:0000313" key="2">
    <source>
        <dbReference type="EMBL" id="ATE55259.1"/>
    </source>
</evidence>
<dbReference type="InterPro" id="IPR025533">
    <property type="entry name" value="DUF4419"/>
</dbReference>
<dbReference type="PANTHER" id="PTHR31252:SF11">
    <property type="entry name" value="DUF4419 DOMAIN-CONTAINING PROTEIN"/>
    <property type="match status" value="1"/>
</dbReference>
<dbReference type="Proteomes" id="UP000218505">
    <property type="component" value="Chromosome"/>
</dbReference>
<dbReference type="Pfam" id="PF14388">
    <property type="entry name" value="DUF4419"/>
    <property type="match status" value="1"/>
</dbReference>
<evidence type="ECO:0000256" key="1">
    <source>
        <dbReference type="SAM" id="MobiDB-lite"/>
    </source>
</evidence>